<reference evidence="2" key="1">
    <citation type="journal article" date="2018" name="Gigascience">
        <title>Genome assembly of the Pink Ipe (Handroanthus impetiginosus, Bignoniaceae), a highly valued, ecologically keystone Neotropical timber forest tree.</title>
        <authorList>
            <person name="Silva-Junior O.B."/>
            <person name="Grattapaglia D."/>
            <person name="Novaes E."/>
            <person name="Collevatti R.G."/>
        </authorList>
    </citation>
    <scope>NUCLEOTIDE SEQUENCE [LARGE SCALE GENOMIC DNA]</scope>
    <source>
        <strain evidence="2">cv. UFG-1</strain>
    </source>
</reference>
<evidence type="ECO:0000313" key="2">
    <source>
        <dbReference type="Proteomes" id="UP000231279"/>
    </source>
</evidence>
<name>A0A2G9HDN5_9LAMI</name>
<protein>
    <submittedName>
        <fullName evidence="1">Uncharacterized protein</fullName>
    </submittedName>
</protein>
<evidence type="ECO:0000313" key="1">
    <source>
        <dbReference type="EMBL" id="PIN15642.1"/>
    </source>
</evidence>
<dbReference type="EMBL" id="NKXS01002040">
    <property type="protein sequence ID" value="PIN15642.1"/>
    <property type="molecule type" value="Genomic_DNA"/>
</dbReference>
<dbReference type="STRING" id="429701.A0A2G9HDN5"/>
<keyword evidence="2" id="KW-1185">Reference proteome</keyword>
<accession>A0A2G9HDN5</accession>
<dbReference type="Proteomes" id="UP000231279">
    <property type="component" value="Unassembled WGS sequence"/>
</dbReference>
<comment type="caution">
    <text evidence="1">The sequence shown here is derived from an EMBL/GenBank/DDBJ whole genome shotgun (WGS) entry which is preliminary data.</text>
</comment>
<dbReference type="AlphaFoldDB" id="A0A2G9HDN5"/>
<gene>
    <name evidence="1" type="ORF">CDL12_11720</name>
</gene>
<proteinExistence type="predicted"/>
<organism evidence="1 2">
    <name type="scientific">Handroanthus impetiginosus</name>
    <dbReference type="NCBI Taxonomy" id="429701"/>
    <lineage>
        <taxon>Eukaryota</taxon>
        <taxon>Viridiplantae</taxon>
        <taxon>Streptophyta</taxon>
        <taxon>Embryophyta</taxon>
        <taxon>Tracheophyta</taxon>
        <taxon>Spermatophyta</taxon>
        <taxon>Magnoliopsida</taxon>
        <taxon>eudicotyledons</taxon>
        <taxon>Gunneridae</taxon>
        <taxon>Pentapetalae</taxon>
        <taxon>asterids</taxon>
        <taxon>lamiids</taxon>
        <taxon>Lamiales</taxon>
        <taxon>Bignoniaceae</taxon>
        <taxon>Crescentiina</taxon>
        <taxon>Tabebuia alliance</taxon>
        <taxon>Handroanthus</taxon>
    </lineage>
</organism>
<sequence length="118" mass="13367">MENYVDMDVDNNSIRQELSLESSASQPYPQESSCEDRFFRVGGFSGEGGFVSRILGYMHSTELMVFSARVLFNNLRINEYLASLQGVGPLKAWNNFWKSMSGNVHFPPNLVFNEALKC</sequence>